<evidence type="ECO:0000256" key="3">
    <source>
        <dbReference type="ARBA" id="ARBA00023157"/>
    </source>
</evidence>
<evidence type="ECO:0000256" key="2">
    <source>
        <dbReference type="ARBA" id="ARBA00022761"/>
    </source>
</evidence>
<accession>A0A8S9Y7Q1</accession>
<sequence>MQWTPILLLFAVGLTAAEHGWKSGSQYKYQVRGRSMAGLQQVADQYVGIVMKAKLQVTPKSDSELSLQVQDAQYADVHANLTGGWNGDIPEEKLHYQQLPINNKPFELKFKNGVVDKMVVDKNLPTWELNMLKAIASQLQVDTKAENLKSSRINSLPNKDQAYGVYKTMEDTVAGEVETIYDISPSSAIQQRMAYHYGFTGLTDWEPASNQMGNFLSRSSVSRVIISGSLERYTIQSSVTTDKIAIAPHLYNNQKGVVGSCMNLTLESVNPSSGSPSSVQNPRSVKNLVYEYNAASQQEGAQNHNAYKQYQSSEDSSSRNSIQASKQIDGVQIVQKLAKQIGAEVQQPNAIPGDNTLSKFEIMARVIRTMSADQLKKATEHIYYPYSKASPKSSQDAQSYQAWTSFRDAVAQAGTGPALLTLKDWIKSGKVEGQEAAELVSAVQNTARTPTPEYMDAFFNLATSEEACRQWFLNTSAILSFSNLVRKAQVNNDTAHNRYPSHVFGRLYPRKQAQKAVAEKYIPYLQTQLRKAVSQSDSPKIQVYIRALGNMAHPKILSVFEPYLEGKEPMSDFQRLTIVASMDKMTKTYPKLARSVLFKIYQNAGDAPEVRVAAVMQLMKTNPPAQILQRMAQNTNSDHSKQVNSAVKSAIESAARLRTPCNHELAQNAKSAVDMLTPKNYGAQYSKNALRSYIVQEQQLGYQSQYTTIQSGDSIMPSSMFWALRKNLGGYKRQEFQACYMTSSADDLMDLLSNQFESQQESSSHKKSGSARRSQSSSGSSHWSVDKVANMLNIETDDAEQLEGNVLISALSGKKFFAFDNHTIEQLPRLAKKAASKLREGQHFNYTKMYNQFSAKIGFPTATGLPFVFSFTVPTYAYVGGSIQAKSHPDISDSKDSIKIPKSINASADVEITYSAKAQGKMGFVTPYNHKRYTAALHKNIHVHVPLRVAFDIDVENNKIAAKVQPLDANHKHKLFEYSTVAYTAKHDILDMQPELNANNDVEIVHVRSPRRNETTVGQDSTGFAFDVKVQSEQKFLDWATPLNALRRHDAISALLYTTAEKSINNNNVTITYNPEKSSAKSAQITASYDSEDETNNSSGESGNHQSHNKHRGSQERGSSSGNAAAEAAAASSSPDSAQRKEQFLRKAGAGIQDSYAQMVDMSIQFNGEHKAQYVATAAYASSGVSEKNRFLFYIGMSPARNGKDYQIALDVEAKMPNVPLVNYRKALEADASSHISAQLNFGEKGSSGAQVSLQGKLVQTSERRDYVRHHPVSALCEQQMQQGNYIQQACRNATAAANMLDQYRFTINYEKVPESVKNATYKAYALARYFGNLYVSENIVNPNNKQGQVEIQVNLGKDLQSVNVSMAAPAISASFQNVPLNPYVAAAVAVHPEYNAADRVGQHLLLSQQFPTCSIDKNQATSFDNKSYPINLGGSWHVMAYWEPKSHFDSNSASSASSSEQQAFTILVRQTGSDKKEIIAVLGNDIVEILPQSEGQKAGIVKFNGKKATFDTQSSDTFQDEDGNTVVQVFALPDGTVRVLGQKHGLEIMFDGQRVKLQVSNSYRGQMRGLCGVFDGEPVNDFTSPKNCILRNPYEFAASYAIPDSSLTSPAKELRQKAENADCYRQTVMLGDVISENEAGRSTKRSSSKSSNSIGNRNSKMSSPARLRVLVIHANGQTCFSTRPQLSCQSQSQEANTAQKNVDFHCVSDATAAKRWEDQIKRGASPDFSKKGANYKHSMKLPSRDVTDVRGGGNLWIGGIALVGDSQGGWAAGGGRTRSRANCEDLAMGTISSTATQPTGEDVGLKEAYH</sequence>
<feature type="region of interest" description="Disordered" evidence="6">
    <location>
        <begin position="1636"/>
        <end position="1662"/>
    </location>
</feature>
<proteinExistence type="predicted"/>
<dbReference type="SUPFAM" id="SSF48431">
    <property type="entry name" value="Lipovitellin-phosvitin complex, superhelical domain"/>
    <property type="match status" value="1"/>
</dbReference>
<evidence type="ECO:0000259" key="9">
    <source>
        <dbReference type="PROSITE" id="PS51233"/>
    </source>
</evidence>
<dbReference type="InterPro" id="IPR001747">
    <property type="entry name" value="Vitellogenin_N"/>
</dbReference>
<feature type="compositionally biased region" description="Polar residues" evidence="6">
    <location>
        <begin position="1096"/>
        <end position="1106"/>
    </location>
</feature>
<comment type="caution">
    <text evidence="10">The sequence shown here is derived from an EMBL/GenBank/DDBJ whole genome shotgun (WGS) entry which is preliminary data.</text>
</comment>
<comment type="caution">
    <text evidence="5">Lacks conserved residue(s) required for the propagation of feature annotation.</text>
</comment>
<dbReference type="SMART" id="SM01169">
    <property type="entry name" value="DUF1943"/>
    <property type="match status" value="1"/>
</dbReference>
<protein>
    <recommendedName>
        <fullName evidence="12">Vitellogenin</fullName>
    </recommendedName>
</protein>
<keyword evidence="3" id="KW-1015">Disulfide bond</keyword>
<evidence type="ECO:0000256" key="6">
    <source>
        <dbReference type="SAM" id="MobiDB-lite"/>
    </source>
</evidence>
<dbReference type="PROSITE" id="PS51211">
    <property type="entry name" value="VITELLOGENIN"/>
    <property type="match status" value="1"/>
</dbReference>
<keyword evidence="2" id="KW-0758">Storage protein</keyword>
<feature type="domain" description="VWFD" evidence="9">
    <location>
        <begin position="1412"/>
        <end position="1611"/>
    </location>
</feature>
<feature type="region of interest" description="Disordered" evidence="6">
    <location>
        <begin position="756"/>
        <end position="783"/>
    </location>
</feature>
<dbReference type="PROSITE" id="PS51233">
    <property type="entry name" value="VWFD"/>
    <property type="match status" value="1"/>
</dbReference>
<dbReference type="Gene3D" id="2.30.230.10">
    <property type="entry name" value="Lipovitellin, beta-sheet shell regions, chain A"/>
    <property type="match status" value="1"/>
</dbReference>
<gene>
    <name evidence="10" type="ORF">GE061_000697</name>
</gene>
<name>A0A8S9Y7Q1_APOLU</name>
<dbReference type="GO" id="GO:0045735">
    <property type="term" value="F:nutrient reservoir activity"/>
    <property type="evidence" value="ECO:0007669"/>
    <property type="project" value="UniProtKB-KW"/>
</dbReference>
<dbReference type="Proteomes" id="UP000466442">
    <property type="component" value="Linkage Group LG1"/>
</dbReference>
<dbReference type="Gene3D" id="1.25.10.20">
    <property type="entry name" value="Vitellinogen, superhelical"/>
    <property type="match status" value="1"/>
</dbReference>
<dbReference type="Pfam" id="PF09172">
    <property type="entry name" value="Vit_open_b-sht"/>
    <property type="match status" value="1"/>
</dbReference>
<feature type="region of interest" description="Disordered" evidence="6">
    <location>
        <begin position="298"/>
        <end position="324"/>
    </location>
</feature>
<dbReference type="Pfam" id="PF00094">
    <property type="entry name" value="VWD"/>
    <property type="match status" value="1"/>
</dbReference>
<feature type="compositionally biased region" description="Polar residues" evidence="6">
    <location>
        <begin position="1791"/>
        <end position="1800"/>
    </location>
</feature>
<dbReference type="InterPro" id="IPR011030">
    <property type="entry name" value="Lipovitellin_superhlx_dom"/>
</dbReference>
<reference evidence="10" key="1">
    <citation type="journal article" date="2021" name="Mol. Ecol. Resour.">
        <title>Apolygus lucorum genome provides insights into omnivorousness and mesophyll feeding.</title>
        <authorList>
            <person name="Liu Y."/>
            <person name="Liu H."/>
            <person name="Wang H."/>
            <person name="Huang T."/>
            <person name="Liu B."/>
            <person name="Yang B."/>
            <person name="Yin L."/>
            <person name="Li B."/>
            <person name="Zhang Y."/>
            <person name="Zhang S."/>
            <person name="Jiang F."/>
            <person name="Zhang X."/>
            <person name="Ren Y."/>
            <person name="Wang B."/>
            <person name="Wang S."/>
            <person name="Lu Y."/>
            <person name="Wu K."/>
            <person name="Fan W."/>
            <person name="Wang G."/>
        </authorList>
    </citation>
    <scope>NUCLEOTIDE SEQUENCE</scope>
    <source>
        <strain evidence="10">12Hb</strain>
    </source>
</reference>
<dbReference type="Pfam" id="PF01347">
    <property type="entry name" value="Vitellogenin_N"/>
    <property type="match status" value="1"/>
</dbReference>
<dbReference type="InterPro" id="IPR015255">
    <property type="entry name" value="Vitellinogen_open_b-sht"/>
</dbReference>
<organism evidence="10 11">
    <name type="scientific">Apolygus lucorum</name>
    <name type="common">Small green plant bug</name>
    <name type="synonym">Lygocoris lucorum</name>
    <dbReference type="NCBI Taxonomy" id="248454"/>
    <lineage>
        <taxon>Eukaryota</taxon>
        <taxon>Metazoa</taxon>
        <taxon>Ecdysozoa</taxon>
        <taxon>Arthropoda</taxon>
        <taxon>Hexapoda</taxon>
        <taxon>Insecta</taxon>
        <taxon>Pterygota</taxon>
        <taxon>Neoptera</taxon>
        <taxon>Paraneoptera</taxon>
        <taxon>Hemiptera</taxon>
        <taxon>Heteroptera</taxon>
        <taxon>Panheteroptera</taxon>
        <taxon>Cimicomorpha</taxon>
        <taxon>Miridae</taxon>
        <taxon>Mirini</taxon>
        <taxon>Apolygus</taxon>
    </lineage>
</organism>
<dbReference type="OrthoDB" id="6630485at2759"/>
<dbReference type="InterPro" id="IPR050733">
    <property type="entry name" value="Vitellogenin/Apolipophorin"/>
</dbReference>
<dbReference type="GO" id="GO:0005319">
    <property type="term" value="F:lipid transporter activity"/>
    <property type="evidence" value="ECO:0007669"/>
    <property type="project" value="InterPro"/>
</dbReference>
<feature type="compositionally biased region" description="Low complexity" evidence="6">
    <location>
        <begin position="1649"/>
        <end position="1661"/>
    </location>
</feature>
<evidence type="ECO:0000256" key="1">
    <source>
        <dbReference type="ARBA" id="ARBA00022729"/>
    </source>
</evidence>
<dbReference type="SMART" id="SM00638">
    <property type="entry name" value="LPD_N"/>
    <property type="match status" value="1"/>
</dbReference>
<dbReference type="EMBL" id="WIXP02000001">
    <property type="protein sequence ID" value="KAF6216356.1"/>
    <property type="molecule type" value="Genomic_DNA"/>
</dbReference>
<dbReference type="SUPFAM" id="SSF56968">
    <property type="entry name" value="Lipovitellin-phosvitin complex, beta-sheet shell regions"/>
    <property type="match status" value="2"/>
</dbReference>
<evidence type="ECO:0000313" key="10">
    <source>
        <dbReference type="EMBL" id="KAF6216356.1"/>
    </source>
</evidence>
<evidence type="ECO:0000259" key="8">
    <source>
        <dbReference type="PROSITE" id="PS51211"/>
    </source>
</evidence>
<keyword evidence="11" id="KW-1185">Reference proteome</keyword>
<feature type="chain" id="PRO_5035931203" description="Vitellogenin" evidence="7">
    <location>
        <begin position="18"/>
        <end position="1811"/>
    </location>
</feature>
<feature type="compositionally biased region" description="Polar residues" evidence="6">
    <location>
        <begin position="1072"/>
        <end position="1089"/>
    </location>
</feature>
<evidence type="ECO:0000256" key="7">
    <source>
        <dbReference type="SAM" id="SignalP"/>
    </source>
</evidence>
<evidence type="ECO:0008006" key="12">
    <source>
        <dbReference type="Google" id="ProtNLM"/>
    </source>
</evidence>
<dbReference type="InterPro" id="IPR015819">
    <property type="entry name" value="Lipid_transp_b-sht_shell"/>
</dbReference>
<feature type="region of interest" description="Disordered" evidence="6">
    <location>
        <begin position="1072"/>
        <end position="1142"/>
    </location>
</feature>
<dbReference type="FunFam" id="1.25.10.20:FF:000003">
    <property type="entry name" value="Vitellogenin C"/>
    <property type="match status" value="1"/>
</dbReference>
<dbReference type="PANTHER" id="PTHR23345">
    <property type="entry name" value="VITELLOGENIN-RELATED"/>
    <property type="match status" value="1"/>
</dbReference>
<dbReference type="SMART" id="SM00216">
    <property type="entry name" value="VWD"/>
    <property type="match status" value="1"/>
</dbReference>
<evidence type="ECO:0000313" key="11">
    <source>
        <dbReference type="Proteomes" id="UP000466442"/>
    </source>
</evidence>
<evidence type="ECO:0000256" key="4">
    <source>
        <dbReference type="ARBA" id="ARBA00023180"/>
    </source>
</evidence>
<feature type="compositionally biased region" description="Low complexity" evidence="6">
    <location>
        <begin position="1119"/>
        <end position="1137"/>
    </location>
</feature>
<feature type="region of interest" description="Disordered" evidence="6">
    <location>
        <begin position="1791"/>
        <end position="1811"/>
    </location>
</feature>
<feature type="domain" description="Vitellogenin" evidence="8">
    <location>
        <begin position="21"/>
        <end position="720"/>
    </location>
</feature>
<dbReference type="Gene3D" id="2.20.80.10">
    <property type="entry name" value="Lipovitellin-phosvitin complex, chain A, domain 4"/>
    <property type="match status" value="1"/>
</dbReference>
<keyword evidence="4" id="KW-0325">Glycoprotein</keyword>
<evidence type="ECO:0000256" key="5">
    <source>
        <dbReference type="PROSITE-ProRule" id="PRU00557"/>
    </source>
</evidence>
<dbReference type="InterPro" id="IPR001846">
    <property type="entry name" value="VWF_type-D"/>
</dbReference>
<dbReference type="PANTHER" id="PTHR23345:SF15">
    <property type="entry name" value="VITELLOGENIN 1-RELATED"/>
    <property type="match status" value="1"/>
</dbReference>
<dbReference type="InterPro" id="IPR015816">
    <property type="entry name" value="Vitellinogen_b-sht_N"/>
</dbReference>
<feature type="signal peptide" evidence="7">
    <location>
        <begin position="1"/>
        <end position="17"/>
    </location>
</feature>
<keyword evidence="1 7" id="KW-0732">Signal</keyword>
<feature type="compositionally biased region" description="Low complexity" evidence="6">
    <location>
        <begin position="771"/>
        <end position="783"/>
    </location>
</feature>